<dbReference type="AlphaFoldDB" id="A0A834FPV0"/>
<accession>A0A834FPV0</accession>
<dbReference type="GO" id="GO:0005886">
    <property type="term" value="C:plasma membrane"/>
    <property type="evidence" value="ECO:0007669"/>
    <property type="project" value="TreeGrafter"/>
</dbReference>
<proteinExistence type="predicted"/>
<dbReference type="InterPro" id="IPR029071">
    <property type="entry name" value="Ubiquitin-like_domsf"/>
</dbReference>
<dbReference type="Proteomes" id="UP000646548">
    <property type="component" value="Unassembled WGS sequence"/>
</dbReference>
<keyword evidence="2" id="KW-0963">Cytoplasm</keyword>
<feature type="compositionally biased region" description="Basic and acidic residues" evidence="4">
    <location>
        <begin position="57"/>
        <end position="69"/>
    </location>
</feature>
<feature type="region of interest" description="Disordered" evidence="4">
    <location>
        <begin position="1"/>
        <end position="168"/>
    </location>
</feature>
<feature type="compositionally biased region" description="Basic and acidic residues" evidence="4">
    <location>
        <begin position="1"/>
        <end position="34"/>
    </location>
</feature>
<feature type="compositionally biased region" description="Acidic residues" evidence="4">
    <location>
        <begin position="117"/>
        <end position="129"/>
    </location>
</feature>
<reference evidence="5" key="1">
    <citation type="journal article" name="BMC Genomics">
        <title>Long-read sequencing and de novo genome assembly of marine medaka (Oryzias melastigma).</title>
        <authorList>
            <person name="Liang P."/>
            <person name="Saqib H.S.A."/>
            <person name="Ni X."/>
            <person name="Shen Y."/>
        </authorList>
    </citation>
    <scope>NUCLEOTIDE SEQUENCE</scope>
    <source>
        <strain evidence="5">Bigg-433</strain>
    </source>
</reference>
<dbReference type="GO" id="GO:0031032">
    <property type="term" value="P:actomyosin structure organization"/>
    <property type="evidence" value="ECO:0007669"/>
    <property type="project" value="TreeGrafter"/>
</dbReference>
<evidence type="ECO:0000256" key="3">
    <source>
        <dbReference type="ARBA" id="ARBA00023212"/>
    </source>
</evidence>
<feature type="compositionally biased region" description="Basic and acidic residues" evidence="4">
    <location>
        <begin position="101"/>
        <end position="116"/>
    </location>
</feature>
<feature type="compositionally biased region" description="Low complexity" evidence="4">
    <location>
        <begin position="42"/>
        <end position="52"/>
    </location>
</feature>
<dbReference type="PANTHER" id="PTHR23280:SF12">
    <property type="entry name" value="PROTEIN 4.1"/>
    <property type="match status" value="1"/>
</dbReference>
<dbReference type="GO" id="GO:0005856">
    <property type="term" value="C:cytoskeleton"/>
    <property type="evidence" value="ECO:0007669"/>
    <property type="project" value="UniProtKB-SubCell"/>
</dbReference>
<gene>
    <name evidence="5" type="ORF">FQA47_023554</name>
</gene>
<dbReference type="EMBL" id="WKFB01000044">
    <property type="protein sequence ID" value="KAF6737822.1"/>
    <property type="molecule type" value="Genomic_DNA"/>
</dbReference>
<evidence type="ECO:0000313" key="5">
    <source>
        <dbReference type="EMBL" id="KAF6737822.1"/>
    </source>
</evidence>
<protein>
    <submittedName>
        <fullName evidence="5">Protein 4.1</fullName>
    </submittedName>
</protein>
<comment type="caution">
    <text evidence="5">The sequence shown here is derived from an EMBL/GenBank/DDBJ whole genome shotgun (WGS) entry which is preliminary data.</text>
</comment>
<dbReference type="SUPFAM" id="SSF54236">
    <property type="entry name" value="Ubiquitin-like"/>
    <property type="match status" value="1"/>
</dbReference>
<evidence type="ECO:0000313" key="6">
    <source>
        <dbReference type="Proteomes" id="UP000646548"/>
    </source>
</evidence>
<comment type="subcellular location">
    <subcellularLocation>
        <location evidence="1">Cytoplasm</location>
        <location evidence="1">Cytoskeleton</location>
    </subcellularLocation>
</comment>
<dbReference type="PANTHER" id="PTHR23280">
    <property type="entry name" value="4.1 G PROTEIN"/>
    <property type="match status" value="1"/>
</dbReference>
<organism evidence="5 6">
    <name type="scientific">Oryzias melastigma</name>
    <name type="common">Marine medaka</name>
    <dbReference type="NCBI Taxonomy" id="30732"/>
    <lineage>
        <taxon>Eukaryota</taxon>
        <taxon>Metazoa</taxon>
        <taxon>Chordata</taxon>
        <taxon>Craniata</taxon>
        <taxon>Vertebrata</taxon>
        <taxon>Euteleostomi</taxon>
        <taxon>Actinopterygii</taxon>
        <taxon>Neopterygii</taxon>
        <taxon>Teleostei</taxon>
        <taxon>Neoteleostei</taxon>
        <taxon>Acanthomorphata</taxon>
        <taxon>Ovalentaria</taxon>
        <taxon>Atherinomorphae</taxon>
        <taxon>Beloniformes</taxon>
        <taxon>Adrianichthyidae</taxon>
        <taxon>Oryziinae</taxon>
        <taxon>Oryzias</taxon>
    </lineage>
</organism>
<evidence type="ECO:0000256" key="4">
    <source>
        <dbReference type="SAM" id="MobiDB-lite"/>
    </source>
</evidence>
<keyword evidence="3" id="KW-0206">Cytoskeleton</keyword>
<evidence type="ECO:0000256" key="2">
    <source>
        <dbReference type="ARBA" id="ARBA00022490"/>
    </source>
</evidence>
<evidence type="ECO:0000256" key="1">
    <source>
        <dbReference type="ARBA" id="ARBA00004245"/>
    </source>
</evidence>
<sequence length="227" mass="25953">MTTDEVESHQKSPNQKEEAGQDTRLPSPEDDHLRPRNRNSAGRGLSRLFSSFLKRRSQCESEGGDRGKEEEEEAKAPIADPEPELRVEGEAAPDQHSALQAEKDKDEDEKCGKETENTEEPAEEVAQEAEEVKNEEKECDPEEEGQPDKEKTVEEEAKGPRPPRRPKTMQIKVTLLDDATYECELDTWMDLNKEIRRQVQGSNYNFTFNVKFYPADPAQLSEDITRY</sequence>
<feature type="compositionally biased region" description="Basic and acidic residues" evidence="4">
    <location>
        <begin position="146"/>
        <end position="159"/>
    </location>
</feature>
<name>A0A834FPV0_ORYME</name>